<evidence type="ECO:0000313" key="2">
    <source>
        <dbReference type="Proteomes" id="UP000093199"/>
    </source>
</evidence>
<organism evidence="1 2">
    <name type="scientific">Caryophanon tenue</name>
    <dbReference type="NCBI Taxonomy" id="33978"/>
    <lineage>
        <taxon>Bacteria</taxon>
        <taxon>Bacillati</taxon>
        <taxon>Bacillota</taxon>
        <taxon>Bacilli</taxon>
        <taxon>Bacillales</taxon>
        <taxon>Caryophanaceae</taxon>
        <taxon>Caryophanon</taxon>
    </lineage>
</organism>
<accession>A0A1C0YCZ6</accession>
<protein>
    <submittedName>
        <fullName evidence="1">Uncharacterized protein</fullName>
    </submittedName>
</protein>
<sequence>MTFHRVQVFDEVVEVACKQGVVSIQNDASLAKLLAKPGGAKEVAKAVKSFYKQQFQQELKIETGSLHAEILGHVYPDRMMKVFDVVKLPAVLDRGIDKVLTRTAVIDCGETGKDGNRFVWDLLHKHAYALIEKL</sequence>
<dbReference type="RefSeq" id="WP_066545305.1">
    <property type="nucleotide sequence ID" value="NZ_MASJ01000017.1"/>
</dbReference>
<keyword evidence="2" id="KW-1185">Reference proteome</keyword>
<dbReference type="OrthoDB" id="669028at2"/>
<dbReference type="EMBL" id="MASJ01000017">
    <property type="protein sequence ID" value="OCS85048.1"/>
    <property type="molecule type" value="Genomic_DNA"/>
</dbReference>
<comment type="caution">
    <text evidence="1">The sequence shown here is derived from an EMBL/GenBank/DDBJ whole genome shotgun (WGS) entry which is preliminary data.</text>
</comment>
<dbReference type="AlphaFoldDB" id="A0A1C0YCZ6"/>
<dbReference type="Proteomes" id="UP000093199">
    <property type="component" value="Unassembled WGS sequence"/>
</dbReference>
<gene>
    <name evidence="1" type="ORF">A6M13_14300</name>
</gene>
<dbReference type="STRING" id="33978.A6M13_14300"/>
<evidence type="ECO:0000313" key="1">
    <source>
        <dbReference type="EMBL" id="OCS85048.1"/>
    </source>
</evidence>
<name>A0A1C0YCZ6_9BACL</name>
<reference evidence="1 2" key="1">
    <citation type="submission" date="2016-07" db="EMBL/GenBank/DDBJ databases">
        <title>Caryophanon tenue genome sequencing.</title>
        <authorList>
            <person name="Verma A."/>
            <person name="Pal Y."/>
            <person name="Krishnamurthi S."/>
        </authorList>
    </citation>
    <scope>NUCLEOTIDE SEQUENCE [LARGE SCALE GENOMIC DNA]</scope>
    <source>
        <strain evidence="1 2">DSM 14152</strain>
    </source>
</reference>
<proteinExistence type="predicted"/>